<keyword evidence="2 6" id="KW-0812">Transmembrane</keyword>
<gene>
    <name evidence="8" type="ORF">IAS62_004234</name>
</gene>
<evidence type="ECO:0000313" key="9">
    <source>
        <dbReference type="Proteomes" id="UP001432216"/>
    </source>
</evidence>
<dbReference type="PANTHER" id="PTHR22911">
    <property type="entry name" value="ACYL-MALONYL CONDENSING ENZYME-RELATED"/>
    <property type="match status" value="1"/>
</dbReference>
<evidence type="ECO:0000256" key="2">
    <source>
        <dbReference type="ARBA" id="ARBA00022692"/>
    </source>
</evidence>
<name>A0ABZ2B0A7_9TREE</name>
<evidence type="ECO:0000259" key="7">
    <source>
        <dbReference type="Pfam" id="PF00892"/>
    </source>
</evidence>
<dbReference type="GeneID" id="89991006"/>
<feature type="transmembrane region" description="Helical" evidence="6">
    <location>
        <begin position="181"/>
        <end position="199"/>
    </location>
</feature>
<accession>A0ABZ2B0A7</accession>
<dbReference type="Proteomes" id="UP001432216">
    <property type="component" value="Chromosome 7"/>
</dbReference>
<feature type="region of interest" description="Disordered" evidence="5">
    <location>
        <begin position="495"/>
        <end position="528"/>
    </location>
</feature>
<evidence type="ECO:0000256" key="1">
    <source>
        <dbReference type="ARBA" id="ARBA00004141"/>
    </source>
</evidence>
<feature type="transmembrane region" description="Helical" evidence="6">
    <location>
        <begin position="304"/>
        <end position="327"/>
    </location>
</feature>
<feature type="transmembrane region" description="Helical" evidence="6">
    <location>
        <begin position="269"/>
        <end position="292"/>
    </location>
</feature>
<reference evidence="8 9" key="1">
    <citation type="submission" date="2024-01" db="EMBL/GenBank/DDBJ databases">
        <title>Comparative genomics of Cryptococcus and Kwoniella reveals pathogenesis evolution and contrasting modes of karyotype evolution via chromosome fusion or intercentromeric recombination.</title>
        <authorList>
            <person name="Coelho M.A."/>
            <person name="David-Palma M."/>
            <person name="Shea T."/>
            <person name="Bowers K."/>
            <person name="McGinley-Smith S."/>
            <person name="Mohammad A.W."/>
            <person name="Gnirke A."/>
            <person name="Yurkov A.M."/>
            <person name="Nowrousian M."/>
            <person name="Sun S."/>
            <person name="Cuomo C.A."/>
            <person name="Heitman J."/>
        </authorList>
    </citation>
    <scope>NUCLEOTIDE SEQUENCE [LARGE SCALE GENOMIC DNA]</scope>
    <source>
        <strain evidence="8 9">7685027</strain>
    </source>
</reference>
<feature type="compositionally biased region" description="Polar residues" evidence="5">
    <location>
        <begin position="33"/>
        <end position="52"/>
    </location>
</feature>
<feature type="transmembrane region" description="Helical" evidence="6">
    <location>
        <begin position="149"/>
        <end position="169"/>
    </location>
</feature>
<organism evidence="8 9">
    <name type="scientific">Cryptococcus decagattii</name>
    <dbReference type="NCBI Taxonomy" id="1859122"/>
    <lineage>
        <taxon>Eukaryota</taxon>
        <taxon>Fungi</taxon>
        <taxon>Dikarya</taxon>
        <taxon>Basidiomycota</taxon>
        <taxon>Agaricomycotina</taxon>
        <taxon>Tremellomycetes</taxon>
        <taxon>Tremellales</taxon>
        <taxon>Cryptococcaceae</taxon>
        <taxon>Cryptococcus</taxon>
        <taxon>Cryptococcus gattii species complex</taxon>
    </lineage>
</organism>
<feature type="transmembrane region" description="Helical" evidence="6">
    <location>
        <begin position="208"/>
        <end position="228"/>
    </location>
</feature>
<feature type="transmembrane region" description="Helical" evidence="6">
    <location>
        <begin position="387"/>
        <end position="405"/>
    </location>
</feature>
<feature type="domain" description="EamA" evidence="7">
    <location>
        <begin position="86"/>
        <end position="222"/>
    </location>
</feature>
<keyword evidence="3 6" id="KW-1133">Transmembrane helix</keyword>
<dbReference type="Pfam" id="PF00892">
    <property type="entry name" value="EamA"/>
    <property type="match status" value="2"/>
</dbReference>
<feature type="transmembrane region" description="Helical" evidence="6">
    <location>
        <begin position="77"/>
        <end position="101"/>
    </location>
</feature>
<evidence type="ECO:0000256" key="6">
    <source>
        <dbReference type="SAM" id="Phobius"/>
    </source>
</evidence>
<evidence type="ECO:0000256" key="5">
    <source>
        <dbReference type="SAM" id="MobiDB-lite"/>
    </source>
</evidence>
<feature type="transmembrane region" description="Helical" evidence="6">
    <location>
        <begin position="113"/>
        <end position="137"/>
    </location>
</feature>
<dbReference type="SUPFAM" id="SSF103481">
    <property type="entry name" value="Multidrug resistance efflux transporter EmrE"/>
    <property type="match status" value="2"/>
</dbReference>
<keyword evidence="4 6" id="KW-0472">Membrane</keyword>
<evidence type="ECO:0000256" key="3">
    <source>
        <dbReference type="ARBA" id="ARBA00022989"/>
    </source>
</evidence>
<evidence type="ECO:0000313" key="8">
    <source>
        <dbReference type="EMBL" id="WVO22891.1"/>
    </source>
</evidence>
<feature type="region of interest" description="Disordered" evidence="5">
    <location>
        <begin position="20"/>
        <end position="52"/>
    </location>
</feature>
<dbReference type="EMBL" id="CP143812">
    <property type="protein sequence ID" value="WVO22891.1"/>
    <property type="molecule type" value="Genomic_DNA"/>
</dbReference>
<proteinExistence type="predicted"/>
<feature type="compositionally biased region" description="Basic and acidic residues" evidence="5">
    <location>
        <begin position="465"/>
        <end position="474"/>
    </location>
</feature>
<dbReference type="InterPro" id="IPR037185">
    <property type="entry name" value="EmrE-like"/>
</dbReference>
<feature type="transmembrane region" description="Helical" evidence="6">
    <location>
        <begin position="333"/>
        <end position="352"/>
    </location>
</feature>
<feature type="domain" description="EamA" evidence="7">
    <location>
        <begin position="270"/>
        <end position="403"/>
    </location>
</feature>
<feature type="region of interest" description="Disordered" evidence="5">
    <location>
        <begin position="409"/>
        <end position="474"/>
    </location>
</feature>
<feature type="compositionally biased region" description="Polar residues" evidence="5">
    <location>
        <begin position="515"/>
        <end position="527"/>
    </location>
</feature>
<protein>
    <recommendedName>
        <fullName evidence="7">EamA domain-containing protein</fullName>
    </recommendedName>
</protein>
<dbReference type="InterPro" id="IPR000620">
    <property type="entry name" value="EamA_dom"/>
</dbReference>
<keyword evidence="9" id="KW-1185">Reference proteome</keyword>
<comment type="subcellular location">
    <subcellularLocation>
        <location evidence="1">Membrane</location>
        <topology evidence="1">Multi-pass membrane protein</topology>
    </subcellularLocation>
</comment>
<dbReference type="RefSeq" id="XP_064722130.1">
    <property type="nucleotide sequence ID" value="XM_064866058.1"/>
</dbReference>
<evidence type="ECO:0000256" key="4">
    <source>
        <dbReference type="ARBA" id="ARBA00023136"/>
    </source>
</evidence>
<sequence>MFPRSPRSPKSLIEAPVPLSSVTHTPKRGNLPSFISTPASPTTITRQPSPDNNAPIQLQMFSSSVDKWLTAKLPPGLVYFISQNVGLVLVGISQLFFVLMGLTVKYFLSATQISAATLIFVRMSITAICCVLSLWLIKRDPNPLLGPPGIRCTLLLRGFFGFMGLLSSYQSLKGLTLSDSVTIQFLAPSVTTLLSFLFLHETLSQREILAGFFCLIGVVLVSRPPFIFGREGKGEDIPLPDEVAGGTRLNLPPAPGEVNQQGNDTAERAIAVAWAFVAVFFSSMAYTTIRWIGNKAHALHSITYFSYSCTITCGLWLLFKSGQIVWVSSLRELLFVITIGIFGFAAQTFLTLGLQREKAGRAGLAIYLQVVFSLLLEFVLWGTIPSFLSTLGTVLILASAIWATISSTPHRAPAKPTDPEAAPFSRTPSPIPPPAPGHGGRPRPSFRDGKRYSYDPFSTSEAEEERERDIIKNEKGPIRKDSSLFLRRDSALGLDTNSDFPPSRLEPSLGERRGSQLSTSSATNNVLSDPAPLPVPLCMRDAQRMERQRRSSNCIYFCMSMRICPTLRLRPGPCNLYSSQMYNI</sequence>
<feature type="transmembrane region" description="Helical" evidence="6">
    <location>
        <begin position="364"/>
        <end position="381"/>
    </location>
</feature>
<dbReference type="PANTHER" id="PTHR22911:SF6">
    <property type="entry name" value="SOLUTE CARRIER FAMILY 35 MEMBER G1"/>
    <property type="match status" value="1"/>
</dbReference>